<evidence type="ECO:0000256" key="1">
    <source>
        <dbReference type="SAM" id="MobiDB-lite"/>
    </source>
</evidence>
<gene>
    <name evidence="2" type="ORF">AVDCRST_MAG89-1593</name>
</gene>
<protein>
    <submittedName>
        <fullName evidence="2">Uncharacterized protein</fullName>
    </submittedName>
</protein>
<name>A0A6J4KZB4_9BACT</name>
<evidence type="ECO:0000313" key="2">
    <source>
        <dbReference type="EMBL" id="CAA9319782.1"/>
    </source>
</evidence>
<organism evidence="2">
    <name type="scientific">uncultured Gemmatimonadota bacterium</name>
    <dbReference type="NCBI Taxonomy" id="203437"/>
    <lineage>
        <taxon>Bacteria</taxon>
        <taxon>Pseudomonadati</taxon>
        <taxon>Gemmatimonadota</taxon>
        <taxon>environmental samples</taxon>
    </lineage>
</organism>
<feature type="region of interest" description="Disordered" evidence="1">
    <location>
        <begin position="130"/>
        <end position="155"/>
    </location>
</feature>
<sequence length="259" mass="28625">GTATPATTTTTLSVTSELTFGGTGSTFGAATYGGHVLKVAHGSISFTVSGWWPRKGNTGKGISRNYPITNEHYRQDKKSAFIIQRKQRSMFKNGDKTKVGFVRGHRIPHADTVSSSPLSGGVISTTHKDDYYPEPEGWGEQQRKGREAKARRREMPVVQVEEYGATPTVTANGTKVPDRLYFVEFTSLARDKTYAASKSYTAKAYSVDYRTFDYDSLPRAGKGKSDRRKTKPLRVTSLPSHVQEMALLKTGITGFNWKL</sequence>
<accession>A0A6J4KZB4</accession>
<proteinExistence type="predicted"/>
<feature type="non-terminal residue" evidence="2">
    <location>
        <position position="1"/>
    </location>
</feature>
<dbReference type="EMBL" id="CADCTV010000342">
    <property type="protein sequence ID" value="CAA9319782.1"/>
    <property type="molecule type" value="Genomic_DNA"/>
</dbReference>
<reference evidence="2" key="1">
    <citation type="submission" date="2020-02" db="EMBL/GenBank/DDBJ databases">
        <authorList>
            <person name="Meier V. D."/>
        </authorList>
    </citation>
    <scope>NUCLEOTIDE SEQUENCE</scope>
    <source>
        <strain evidence="2">AVDCRST_MAG89</strain>
    </source>
</reference>
<dbReference type="AlphaFoldDB" id="A0A6J4KZB4"/>